<evidence type="ECO:0000256" key="3">
    <source>
        <dbReference type="ARBA" id="ARBA00022692"/>
    </source>
</evidence>
<dbReference type="PANTHER" id="PTHR30572:SF4">
    <property type="entry name" value="ABC TRANSPORTER PERMEASE YTRF"/>
    <property type="match status" value="1"/>
</dbReference>
<dbReference type="GO" id="GO:0022857">
    <property type="term" value="F:transmembrane transporter activity"/>
    <property type="evidence" value="ECO:0007669"/>
    <property type="project" value="TreeGrafter"/>
</dbReference>
<evidence type="ECO:0000256" key="6">
    <source>
        <dbReference type="ARBA" id="ARBA00038076"/>
    </source>
</evidence>
<dbReference type="EMBL" id="VSSQ01003714">
    <property type="protein sequence ID" value="MPM22006.1"/>
    <property type="molecule type" value="Genomic_DNA"/>
</dbReference>
<keyword evidence="5 7" id="KW-0472">Membrane</keyword>
<reference evidence="10" key="1">
    <citation type="submission" date="2019-08" db="EMBL/GenBank/DDBJ databases">
        <authorList>
            <person name="Kucharzyk K."/>
            <person name="Murdoch R.W."/>
            <person name="Higgins S."/>
            <person name="Loffler F."/>
        </authorList>
    </citation>
    <scope>NUCLEOTIDE SEQUENCE</scope>
</reference>
<evidence type="ECO:0000259" key="9">
    <source>
        <dbReference type="Pfam" id="PF12704"/>
    </source>
</evidence>
<name>A0A644Y0H5_9ZZZZ</name>
<sequence length="415" mass="47838">MWKIALRQLWKNRKFNGWFFVEIFIVSVLLWYCVDFLYVVVRKNAEPTGLNTEHVYRLNLGVNVNQDFDRNNLDTVEAYMLDPLLQIVQLVHDYPGVEAVAYSYGTTQFSERYMFQSYTVNDSNSYQSAIRYVSEEYPKVFKMDLRQGGFTDWGLRATPQGAILSPDLADSLFHSQDVVGKTFHDYFSPDLKYKVGGVSSSMKFQKYDRYQSFIYVPLNQRYLASSVPAIEVRVRAEADSPQFAEQFIEAMRTKLNIGFFYLFGFMSYDFRSEVANINSGITQYVSVVVGLVLFFMFIVFLGIMGMFWFQVESRQSEIGLRMALGASRRGVLGYIVLESMVIFALAFLPALIVCANLAYWDVTYTFNDAMDYTWSRFWITVFTTALIMIGIISLSVLIPANRASKVHPVEALREE</sequence>
<keyword evidence="3 7" id="KW-0812">Transmembrane</keyword>
<evidence type="ECO:0008006" key="11">
    <source>
        <dbReference type="Google" id="ProtNLM"/>
    </source>
</evidence>
<proteinExistence type="inferred from homology"/>
<dbReference type="InterPro" id="IPR025857">
    <property type="entry name" value="MacB_PCD"/>
</dbReference>
<dbReference type="AlphaFoldDB" id="A0A644Y0H5"/>
<evidence type="ECO:0000313" key="10">
    <source>
        <dbReference type="EMBL" id="MPM22006.1"/>
    </source>
</evidence>
<evidence type="ECO:0000256" key="7">
    <source>
        <dbReference type="SAM" id="Phobius"/>
    </source>
</evidence>
<dbReference type="GO" id="GO:0005886">
    <property type="term" value="C:plasma membrane"/>
    <property type="evidence" value="ECO:0007669"/>
    <property type="project" value="UniProtKB-SubCell"/>
</dbReference>
<feature type="transmembrane region" description="Helical" evidence="7">
    <location>
        <begin position="284"/>
        <end position="309"/>
    </location>
</feature>
<feature type="transmembrane region" description="Helical" evidence="7">
    <location>
        <begin position="378"/>
        <end position="398"/>
    </location>
</feature>
<protein>
    <recommendedName>
        <fullName evidence="11">ABC3 transporter permease protein domain-containing protein</fullName>
    </recommendedName>
</protein>
<feature type="transmembrane region" description="Helical" evidence="7">
    <location>
        <begin position="20"/>
        <end position="41"/>
    </location>
</feature>
<gene>
    <name evidence="10" type="ORF">SDC9_68456</name>
</gene>
<dbReference type="Pfam" id="PF12704">
    <property type="entry name" value="MacB_PCD"/>
    <property type="match status" value="1"/>
</dbReference>
<evidence type="ECO:0000256" key="2">
    <source>
        <dbReference type="ARBA" id="ARBA00022475"/>
    </source>
</evidence>
<feature type="domain" description="ABC3 transporter permease C-terminal" evidence="8">
    <location>
        <begin position="291"/>
        <end position="408"/>
    </location>
</feature>
<comment type="caution">
    <text evidence="10">The sequence shown here is derived from an EMBL/GenBank/DDBJ whole genome shotgun (WGS) entry which is preliminary data.</text>
</comment>
<comment type="similarity">
    <text evidence="6">Belongs to the ABC-4 integral membrane protein family.</text>
</comment>
<evidence type="ECO:0000256" key="1">
    <source>
        <dbReference type="ARBA" id="ARBA00004651"/>
    </source>
</evidence>
<comment type="subcellular location">
    <subcellularLocation>
        <location evidence="1">Cell membrane</location>
        <topology evidence="1">Multi-pass membrane protein</topology>
    </subcellularLocation>
</comment>
<dbReference type="PANTHER" id="PTHR30572">
    <property type="entry name" value="MEMBRANE COMPONENT OF TRANSPORTER-RELATED"/>
    <property type="match status" value="1"/>
</dbReference>
<feature type="transmembrane region" description="Helical" evidence="7">
    <location>
        <begin position="330"/>
        <end position="358"/>
    </location>
</feature>
<evidence type="ECO:0000256" key="5">
    <source>
        <dbReference type="ARBA" id="ARBA00023136"/>
    </source>
</evidence>
<dbReference type="InterPro" id="IPR003838">
    <property type="entry name" value="ABC3_permease_C"/>
</dbReference>
<dbReference type="Pfam" id="PF02687">
    <property type="entry name" value="FtsX"/>
    <property type="match status" value="1"/>
</dbReference>
<feature type="domain" description="MacB-like periplasmic core" evidence="9">
    <location>
        <begin position="89"/>
        <end position="247"/>
    </location>
</feature>
<dbReference type="InterPro" id="IPR050250">
    <property type="entry name" value="Macrolide_Exporter_MacB"/>
</dbReference>
<evidence type="ECO:0000256" key="4">
    <source>
        <dbReference type="ARBA" id="ARBA00022989"/>
    </source>
</evidence>
<keyword evidence="4 7" id="KW-1133">Transmembrane helix</keyword>
<organism evidence="10">
    <name type="scientific">bioreactor metagenome</name>
    <dbReference type="NCBI Taxonomy" id="1076179"/>
    <lineage>
        <taxon>unclassified sequences</taxon>
        <taxon>metagenomes</taxon>
        <taxon>ecological metagenomes</taxon>
    </lineage>
</organism>
<accession>A0A644Y0H5</accession>
<evidence type="ECO:0000259" key="8">
    <source>
        <dbReference type="Pfam" id="PF02687"/>
    </source>
</evidence>
<keyword evidence="2" id="KW-1003">Cell membrane</keyword>